<organism evidence="1 2">
    <name type="scientific">Rhizobium dioscoreae</name>
    <dbReference type="NCBI Taxonomy" id="2653122"/>
    <lineage>
        <taxon>Bacteria</taxon>
        <taxon>Pseudomonadati</taxon>
        <taxon>Pseudomonadota</taxon>
        <taxon>Alphaproteobacteria</taxon>
        <taxon>Hyphomicrobiales</taxon>
        <taxon>Rhizobiaceae</taxon>
        <taxon>Rhizobium/Agrobacterium group</taxon>
        <taxon>Rhizobium</taxon>
    </lineage>
</organism>
<sequence length="76" mass="8346">MPVQGMNKLSERLARIPDQAQRLIIAADLLRIDINVDHLSTSRNLPPAIRAILIGSGSNQNDKVCLADESNRMAPK</sequence>
<dbReference type="Proteomes" id="UP000390335">
    <property type="component" value="Unassembled WGS sequence"/>
</dbReference>
<protein>
    <submittedName>
        <fullName evidence="1">Uncharacterized protein</fullName>
    </submittedName>
</protein>
<evidence type="ECO:0000313" key="1">
    <source>
        <dbReference type="EMBL" id="GES52404.1"/>
    </source>
</evidence>
<evidence type="ECO:0000313" key="2">
    <source>
        <dbReference type="Proteomes" id="UP000390335"/>
    </source>
</evidence>
<keyword evidence="2" id="KW-1185">Reference proteome</keyword>
<gene>
    <name evidence="1" type="ORF">RsS93_50180</name>
</gene>
<proteinExistence type="predicted"/>
<dbReference type="EMBL" id="BLAJ01000007">
    <property type="protein sequence ID" value="GES52404.1"/>
    <property type="molecule type" value="Genomic_DNA"/>
</dbReference>
<comment type="caution">
    <text evidence="1">The sequence shown here is derived from an EMBL/GenBank/DDBJ whole genome shotgun (WGS) entry which is preliminary data.</text>
</comment>
<accession>A0ABQ0ZAV5</accession>
<reference evidence="1 2" key="1">
    <citation type="journal article" date="2020" name="Genome Biol. Evol.">
        <title>Rhizobium dioscoreae sp. nov., a plant growth-promoting bacterium isolated from yam (Dioscorea species).</title>
        <authorList>
            <person name="Ouyabe M."/>
            <person name="Tanaka N."/>
            <person name="Shiwa Y."/>
            <person name="Fujita N."/>
            <person name="Kikuno H."/>
            <person name="Babil P."/>
            <person name="Shiwachi H."/>
        </authorList>
    </citation>
    <scope>NUCLEOTIDE SEQUENCE [LARGE SCALE GENOMIC DNA]</scope>
    <source>
        <strain evidence="1 2">S-93</strain>
    </source>
</reference>
<name>A0ABQ0ZAV5_9HYPH</name>